<comment type="caution">
    <text evidence="3">The sequence shown here is derived from an EMBL/GenBank/DDBJ whole genome shotgun (WGS) entry which is preliminary data.</text>
</comment>
<dbReference type="EMBL" id="JAANXD010000043">
    <property type="protein sequence ID" value="MBS1257987.1"/>
    <property type="molecule type" value="Genomic_DNA"/>
</dbReference>
<feature type="domain" description="FHA" evidence="2">
    <location>
        <begin position="24"/>
        <end position="76"/>
    </location>
</feature>
<dbReference type="CDD" id="cd00060">
    <property type="entry name" value="FHA"/>
    <property type="match status" value="1"/>
</dbReference>
<name>A0A942A4H0_9BACT</name>
<accession>A0A942A4H0</accession>
<dbReference type="InterPro" id="IPR008984">
    <property type="entry name" value="SMAD_FHA_dom_sf"/>
</dbReference>
<dbReference type="Pfam" id="PF00498">
    <property type="entry name" value="FHA"/>
    <property type="match status" value="1"/>
</dbReference>
<dbReference type="Proteomes" id="UP000722750">
    <property type="component" value="Unassembled WGS sequence"/>
</dbReference>
<dbReference type="Gene3D" id="2.60.200.20">
    <property type="match status" value="1"/>
</dbReference>
<dbReference type="InterPro" id="IPR043504">
    <property type="entry name" value="Peptidase_S1_PA_chymotrypsin"/>
</dbReference>
<dbReference type="SUPFAM" id="SSF49879">
    <property type="entry name" value="SMAD/FHA domain"/>
    <property type="match status" value="1"/>
</dbReference>
<dbReference type="SMART" id="SM00240">
    <property type="entry name" value="FHA"/>
    <property type="match status" value="1"/>
</dbReference>
<dbReference type="Gene3D" id="2.40.10.10">
    <property type="entry name" value="Trypsin-like serine proteases"/>
    <property type="match status" value="2"/>
</dbReference>
<evidence type="ECO:0000256" key="1">
    <source>
        <dbReference type="SAM" id="Phobius"/>
    </source>
</evidence>
<protein>
    <recommendedName>
        <fullName evidence="2">FHA domain-containing protein</fullName>
    </recommendedName>
</protein>
<organism evidence="3 4">
    <name type="scientific">Candidatus Scalindua arabica</name>
    <dbReference type="NCBI Taxonomy" id="1127984"/>
    <lineage>
        <taxon>Bacteria</taxon>
        <taxon>Pseudomonadati</taxon>
        <taxon>Planctomycetota</taxon>
        <taxon>Candidatus Brocadiia</taxon>
        <taxon>Candidatus Brocadiales</taxon>
        <taxon>Candidatus Scalinduaceae</taxon>
        <taxon>Candidatus Scalindua</taxon>
    </lineage>
</organism>
<evidence type="ECO:0000259" key="2">
    <source>
        <dbReference type="PROSITE" id="PS50006"/>
    </source>
</evidence>
<keyword evidence="1" id="KW-0812">Transmembrane</keyword>
<reference evidence="3" key="1">
    <citation type="journal article" date="2021" name="ISME J.">
        <title>Fine-scale metabolic discontinuity in a stratified prokaryote microbiome of a Red Sea deep halocline.</title>
        <authorList>
            <person name="Michoud G."/>
            <person name="Ngugi D.K."/>
            <person name="Barozzi A."/>
            <person name="Merlino G."/>
            <person name="Calleja M.L."/>
            <person name="Delgado-Huertas A."/>
            <person name="Moran X.A.G."/>
            <person name="Daffonchio D."/>
        </authorList>
    </citation>
    <scope>NUCLEOTIDE SEQUENCE</scope>
    <source>
        <strain evidence="3">SuakinDeep_MAG55_1</strain>
    </source>
</reference>
<gene>
    <name evidence="3" type="ORF">MAG551_01040</name>
</gene>
<sequence length="449" mass="49745">MKAIFVHLSGSKRGKTESFADAKIGIGTDSSCNLRFNLLTDKNTSPLHAEINLKECDYILKDLDSSKGTFVNNRLIEEVVIHDGDLIEFGDNGPRVRFRIKAEEGDVCKPFREMLADSMDLAREPHKGRKLITATSFLKNLLTEAFTQSSFKFKFVTLLIFFLTTVGIGTLFYTIYTNLTETTKRVELLEFESAIGEKIIKDFSKGICLIQCSFSLVDEVSGEPLKAWNSGRILTNDLTGTGFIISKNGKVLTNRHVVEPWWNQPGSFIPTEPGLKPRIEVLRAFFPNVKDPVLLKLEKVSEVVDVALLSFEPEGMDIPVLELDLSGMEATEGEPVVLLGYPAGMKALFAKTDPDIAKEISELPFLEAAQELSNHHLIKPISTQGHISDVLNERIVYDALTTVGGSGGPLFNNKGKVIAINYGIFRGFSGANFGVPIKYAIELIEDEKY</sequence>
<dbReference type="InterPro" id="IPR009003">
    <property type="entry name" value="Peptidase_S1_PA"/>
</dbReference>
<proteinExistence type="predicted"/>
<dbReference type="PANTHER" id="PTHR43019">
    <property type="entry name" value="SERINE ENDOPROTEASE DEGS"/>
    <property type="match status" value="1"/>
</dbReference>
<dbReference type="InterPro" id="IPR000253">
    <property type="entry name" value="FHA_dom"/>
</dbReference>
<dbReference type="SUPFAM" id="SSF50494">
    <property type="entry name" value="Trypsin-like serine proteases"/>
    <property type="match status" value="1"/>
</dbReference>
<keyword evidence="1" id="KW-1133">Transmembrane helix</keyword>
<feature type="transmembrane region" description="Helical" evidence="1">
    <location>
        <begin position="155"/>
        <end position="176"/>
    </location>
</feature>
<dbReference type="AlphaFoldDB" id="A0A942A4H0"/>
<evidence type="ECO:0000313" key="4">
    <source>
        <dbReference type="Proteomes" id="UP000722750"/>
    </source>
</evidence>
<dbReference type="PANTHER" id="PTHR43019:SF23">
    <property type="entry name" value="PROTEASE DO-LIKE 5, CHLOROPLASTIC"/>
    <property type="match status" value="1"/>
</dbReference>
<evidence type="ECO:0000313" key="3">
    <source>
        <dbReference type="EMBL" id="MBS1257987.1"/>
    </source>
</evidence>
<dbReference type="PROSITE" id="PS50006">
    <property type="entry name" value="FHA_DOMAIN"/>
    <property type="match status" value="1"/>
</dbReference>
<keyword evidence="1" id="KW-0472">Membrane</keyword>
<dbReference type="Pfam" id="PF13365">
    <property type="entry name" value="Trypsin_2"/>
    <property type="match status" value="1"/>
</dbReference>